<dbReference type="EMBL" id="ML736218">
    <property type="protein sequence ID" value="KAE8377797.1"/>
    <property type="molecule type" value="Genomic_DNA"/>
</dbReference>
<evidence type="ECO:0000313" key="2">
    <source>
        <dbReference type="EMBL" id="KAE8377797.1"/>
    </source>
</evidence>
<gene>
    <name evidence="2" type="ORF">BDV26DRAFT_292901</name>
</gene>
<protein>
    <recommendedName>
        <fullName evidence="4">Lytic polysaccharide monooxygenase</fullName>
    </recommendedName>
</protein>
<feature type="region of interest" description="Disordered" evidence="1">
    <location>
        <begin position="125"/>
        <end position="155"/>
    </location>
</feature>
<dbReference type="PANTHER" id="PTHR36182:SF2">
    <property type="entry name" value="LYTIC POLYSACCHARIDE MONOOXYGENASE"/>
    <property type="match status" value="1"/>
</dbReference>
<dbReference type="PANTHER" id="PTHR36182">
    <property type="entry name" value="PROTEIN, PUTATIVE (AFU_ORTHOLOGUE AFUA_6G10930)-RELATED"/>
    <property type="match status" value="1"/>
</dbReference>
<accession>A0A5N7B7S4</accession>
<evidence type="ECO:0008006" key="4">
    <source>
        <dbReference type="Google" id="ProtNLM"/>
    </source>
</evidence>
<dbReference type="Proteomes" id="UP000326198">
    <property type="component" value="Unassembled WGS sequence"/>
</dbReference>
<keyword evidence="3" id="KW-1185">Reference proteome</keyword>
<evidence type="ECO:0000256" key="1">
    <source>
        <dbReference type="SAM" id="MobiDB-lite"/>
    </source>
</evidence>
<dbReference type="OrthoDB" id="2342176at2759"/>
<dbReference type="AlphaFoldDB" id="A0A5N7B7S4"/>
<proteinExistence type="predicted"/>
<sequence length="155" mass="17182">MVTPPSLSFDIPEGVELGKYTLSWTWFNRIGNREMYMNCAPITITSEYINHNMPAIPQKDAKVAEKRSNSFPPIFVANIGNNCTTPEGFDIRFPQAGNYVEQKGDSSNILPDNIPVCFATTTSNIHSTHSSEPSSDTRVTSIADSSFRTCPSEDR</sequence>
<name>A0A5N7B7S4_9EURO</name>
<evidence type="ECO:0000313" key="3">
    <source>
        <dbReference type="Proteomes" id="UP000326198"/>
    </source>
</evidence>
<dbReference type="Gene3D" id="2.70.50.70">
    <property type="match status" value="1"/>
</dbReference>
<organism evidence="2 3">
    <name type="scientific">Aspergillus bertholletiae</name>
    <dbReference type="NCBI Taxonomy" id="1226010"/>
    <lineage>
        <taxon>Eukaryota</taxon>
        <taxon>Fungi</taxon>
        <taxon>Dikarya</taxon>
        <taxon>Ascomycota</taxon>
        <taxon>Pezizomycotina</taxon>
        <taxon>Eurotiomycetes</taxon>
        <taxon>Eurotiomycetidae</taxon>
        <taxon>Eurotiales</taxon>
        <taxon>Aspergillaceae</taxon>
        <taxon>Aspergillus</taxon>
        <taxon>Aspergillus subgen. Circumdati</taxon>
    </lineage>
</organism>
<reference evidence="2 3" key="1">
    <citation type="submission" date="2019-04" db="EMBL/GenBank/DDBJ databases">
        <title>Friends and foes A comparative genomics studyof 23 Aspergillus species from section Flavi.</title>
        <authorList>
            <consortium name="DOE Joint Genome Institute"/>
            <person name="Kjaerbolling I."/>
            <person name="Vesth T."/>
            <person name="Frisvad J.C."/>
            <person name="Nybo J.L."/>
            <person name="Theobald S."/>
            <person name="Kildgaard S."/>
            <person name="Isbrandt T."/>
            <person name="Kuo A."/>
            <person name="Sato A."/>
            <person name="Lyhne E.K."/>
            <person name="Kogle M.E."/>
            <person name="Wiebenga A."/>
            <person name="Kun R.S."/>
            <person name="Lubbers R.J."/>
            <person name="Makela M.R."/>
            <person name="Barry K."/>
            <person name="Chovatia M."/>
            <person name="Clum A."/>
            <person name="Daum C."/>
            <person name="Haridas S."/>
            <person name="He G."/>
            <person name="LaButti K."/>
            <person name="Lipzen A."/>
            <person name="Mondo S."/>
            <person name="Riley R."/>
            <person name="Salamov A."/>
            <person name="Simmons B.A."/>
            <person name="Magnuson J.K."/>
            <person name="Henrissat B."/>
            <person name="Mortensen U.H."/>
            <person name="Larsen T.O."/>
            <person name="Devries R.P."/>
            <person name="Grigoriev I.V."/>
            <person name="Machida M."/>
            <person name="Baker S.E."/>
            <person name="Andersen M.R."/>
        </authorList>
    </citation>
    <scope>NUCLEOTIDE SEQUENCE [LARGE SCALE GENOMIC DNA]</scope>
    <source>
        <strain evidence="2 3">IBT 29228</strain>
    </source>
</reference>
<feature type="compositionally biased region" description="Polar residues" evidence="1">
    <location>
        <begin position="132"/>
        <end position="149"/>
    </location>
</feature>